<name>A0A8S1J3X6_9CHLO</name>
<dbReference type="PANTHER" id="PTHR21534">
    <property type="entry name" value="KATANIN-INTERACTING PROTEIN"/>
    <property type="match status" value="1"/>
</dbReference>
<dbReference type="EMBL" id="CAJHUC010001640">
    <property type="protein sequence ID" value="CAD7701825.1"/>
    <property type="molecule type" value="Genomic_DNA"/>
</dbReference>
<sequence length="189" mass="20097">MPEGREIMLELLEAWGDPCYIGLTGLEVIGESGEPLRLSPDCIRVVGECAGEGAVEGAGVGGTPGGVHRLLDGANRTLDEAHMWLAPAARQPEDCHGDRPTRLQSLVVWNYNGAVDGTDSGAMRVRLSLDGQRLSPPGGTLLRKGPATDAFPYGQAIRLSTRPPHPEATEKQVANLPTQTTPIWKIGIC</sequence>
<gene>
    <name evidence="2" type="ORF">OSTQU699_LOCUS7182</name>
</gene>
<comment type="caution">
    <text evidence="2">The sequence shown here is derived from an EMBL/GenBank/DDBJ whole genome shotgun (WGS) entry which is preliminary data.</text>
</comment>
<keyword evidence="3" id="KW-1185">Reference proteome</keyword>
<proteinExistence type="predicted"/>
<dbReference type="InterPro" id="IPR027859">
    <property type="entry name" value="KATNIP_dom"/>
</dbReference>
<reference evidence="2" key="1">
    <citation type="submission" date="2020-12" db="EMBL/GenBank/DDBJ databases">
        <authorList>
            <person name="Iha C."/>
        </authorList>
    </citation>
    <scope>NUCLEOTIDE SEQUENCE</scope>
</reference>
<accession>A0A8S1J3X6</accession>
<evidence type="ECO:0000313" key="2">
    <source>
        <dbReference type="EMBL" id="CAD7701825.1"/>
    </source>
</evidence>
<dbReference type="AlphaFoldDB" id="A0A8S1J3X6"/>
<dbReference type="OrthoDB" id="304622at2759"/>
<dbReference type="Pfam" id="PF14652">
    <property type="entry name" value="DUF4457"/>
    <property type="match status" value="1"/>
</dbReference>
<dbReference type="InterPro" id="IPR026704">
    <property type="entry name" value="KATNIP"/>
</dbReference>
<dbReference type="Proteomes" id="UP000708148">
    <property type="component" value="Unassembled WGS sequence"/>
</dbReference>
<dbReference type="PANTHER" id="PTHR21534:SF0">
    <property type="entry name" value="KATANIN-INTERACTING PROTEIN"/>
    <property type="match status" value="1"/>
</dbReference>
<evidence type="ECO:0000259" key="1">
    <source>
        <dbReference type="Pfam" id="PF14652"/>
    </source>
</evidence>
<protein>
    <recommendedName>
        <fullName evidence="1">KATNIP domain-containing protein</fullName>
    </recommendedName>
</protein>
<feature type="domain" description="KATNIP" evidence="1">
    <location>
        <begin position="9"/>
        <end position="167"/>
    </location>
</feature>
<evidence type="ECO:0000313" key="3">
    <source>
        <dbReference type="Proteomes" id="UP000708148"/>
    </source>
</evidence>
<organism evidence="2 3">
    <name type="scientific">Ostreobium quekettii</name>
    <dbReference type="NCBI Taxonomy" id="121088"/>
    <lineage>
        <taxon>Eukaryota</taxon>
        <taxon>Viridiplantae</taxon>
        <taxon>Chlorophyta</taxon>
        <taxon>core chlorophytes</taxon>
        <taxon>Ulvophyceae</taxon>
        <taxon>TCBD clade</taxon>
        <taxon>Bryopsidales</taxon>
        <taxon>Ostreobineae</taxon>
        <taxon>Ostreobiaceae</taxon>
        <taxon>Ostreobium</taxon>
    </lineage>
</organism>